<gene>
    <name evidence="4" type="ORF">IDH44_21070</name>
</gene>
<dbReference type="Pfam" id="PF03413">
    <property type="entry name" value="PepSY"/>
    <property type="match status" value="1"/>
</dbReference>
<dbReference type="Pfam" id="PF03929">
    <property type="entry name" value="PepSY_TM"/>
    <property type="match status" value="1"/>
</dbReference>
<dbReference type="InterPro" id="IPR005625">
    <property type="entry name" value="PepSY-ass_TM"/>
</dbReference>
<protein>
    <submittedName>
        <fullName evidence="4">PepSY domain-containing protein</fullName>
    </submittedName>
</protein>
<dbReference type="RefSeq" id="WP_190920798.1">
    <property type="nucleotide sequence ID" value="NZ_JACXIZ010000044.1"/>
</dbReference>
<proteinExistence type="predicted"/>
<accession>A0A927BVN5</accession>
<feature type="transmembrane region" description="Helical" evidence="2">
    <location>
        <begin position="169"/>
        <end position="189"/>
    </location>
</feature>
<dbReference type="PANTHER" id="PTHR34219">
    <property type="entry name" value="IRON-REGULATED INNER MEMBRANE PROTEIN-RELATED"/>
    <property type="match status" value="1"/>
</dbReference>
<evidence type="ECO:0000256" key="1">
    <source>
        <dbReference type="SAM" id="MobiDB-lite"/>
    </source>
</evidence>
<keyword evidence="2" id="KW-0812">Transmembrane</keyword>
<organism evidence="4 5">
    <name type="scientific">Paenibacillus sabuli</name>
    <dbReference type="NCBI Taxonomy" id="2772509"/>
    <lineage>
        <taxon>Bacteria</taxon>
        <taxon>Bacillati</taxon>
        <taxon>Bacillota</taxon>
        <taxon>Bacilli</taxon>
        <taxon>Bacillales</taxon>
        <taxon>Paenibacillaceae</taxon>
        <taxon>Paenibacillus</taxon>
    </lineage>
</organism>
<feature type="transmembrane region" description="Helical" evidence="2">
    <location>
        <begin position="38"/>
        <end position="62"/>
    </location>
</feature>
<feature type="transmembrane region" description="Helical" evidence="2">
    <location>
        <begin position="430"/>
        <end position="463"/>
    </location>
</feature>
<feature type="transmembrane region" description="Helical" evidence="2">
    <location>
        <begin position="221"/>
        <end position="244"/>
    </location>
</feature>
<name>A0A927BVN5_9BACL</name>
<keyword evidence="5" id="KW-1185">Reference proteome</keyword>
<dbReference type="EMBL" id="JACXIZ010000044">
    <property type="protein sequence ID" value="MBD2847691.1"/>
    <property type="molecule type" value="Genomic_DNA"/>
</dbReference>
<evidence type="ECO:0000313" key="4">
    <source>
        <dbReference type="EMBL" id="MBD2847691.1"/>
    </source>
</evidence>
<dbReference type="AlphaFoldDB" id="A0A927BVN5"/>
<feature type="domain" description="PepSY" evidence="3">
    <location>
        <begin position="312"/>
        <end position="357"/>
    </location>
</feature>
<comment type="caution">
    <text evidence="4">The sequence shown here is derived from an EMBL/GenBank/DDBJ whole genome shotgun (WGS) entry which is preliminary data.</text>
</comment>
<dbReference type="InterPro" id="IPR025711">
    <property type="entry name" value="PepSY"/>
</dbReference>
<reference evidence="4" key="1">
    <citation type="submission" date="2020-09" db="EMBL/GenBank/DDBJ databases">
        <title>A novel bacterium of genus Paenibacillus, isolated from South China Sea.</title>
        <authorList>
            <person name="Huang H."/>
            <person name="Mo K."/>
            <person name="Hu Y."/>
        </authorList>
    </citation>
    <scope>NUCLEOTIDE SEQUENCE</scope>
    <source>
        <strain evidence="4">IB182496</strain>
    </source>
</reference>
<dbReference type="Proteomes" id="UP000621560">
    <property type="component" value="Unassembled WGS sequence"/>
</dbReference>
<evidence type="ECO:0000313" key="5">
    <source>
        <dbReference type="Proteomes" id="UP000621560"/>
    </source>
</evidence>
<evidence type="ECO:0000259" key="3">
    <source>
        <dbReference type="Pfam" id="PF03413"/>
    </source>
</evidence>
<feature type="transmembrane region" description="Helical" evidence="2">
    <location>
        <begin position="390"/>
        <end position="410"/>
    </location>
</feature>
<keyword evidence="2" id="KW-0472">Membrane</keyword>
<sequence>MIEPSVPAQAPASASAQEAKPSAKPRLSTALYQSVWRWHFYAGLLFAPFLIILALSGGLYLFKPQIEGMLYKDMLTVQDTGAARLTPEALIAKTERAYPGTSISSMTFSDHPNETVKMSATRNGQALTLYADPYNGQLTGTLVNDSTFAAVVKKIHSQLLVGGTWANRLVELAACWAIILVATGLYLWWPRGKSSIWGTLLPRRSRVGSRQFWRDLHAVPAFWLSLLILVLIASGLPWSGVLGAQIDRLANSTHSNYPPYALSFLPGPESTTILTQDIADDIPWATQNLPVPASMPGNYVRQEMNAIVQVADAQNVRKPYTISLPRGEQGVYTIATSHTRPGHNATLHVDQYSGAVLTDVRFAQYGLMAKAITLGIAFHEGRLFGLANQLLGLLVCIGIVLIAVSSFFMWRKRKPQGKSGAPAAAKLKTARFGVLAILLVCGAVMPLVGLSILAVLLAELLVLRRIKPIKRWLSL</sequence>
<keyword evidence="2" id="KW-1133">Transmembrane helix</keyword>
<evidence type="ECO:0000256" key="2">
    <source>
        <dbReference type="SAM" id="Phobius"/>
    </source>
</evidence>
<feature type="region of interest" description="Disordered" evidence="1">
    <location>
        <begin position="1"/>
        <end position="21"/>
    </location>
</feature>
<dbReference type="PANTHER" id="PTHR34219:SF1">
    <property type="entry name" value="PEPSY DOMAIN-CONTAINING PROTEIN"/>
    <property type="match status" value="1"/>
</dbReference>